<dbReference type="InterPro" id="IPR022655">
    <property type="entry name" value="DUF1553"/>
</dbReference>
<dbReference type="AlphaFoldDB" id="A0A918TTR0"/>
<keyword evidence="2 4" id="KW-0479">Metal-binding</keyword>
<keyword evidence="1 4" id="KW-0349">Heme</keyword>
<name>A0A918TTR0_9BACT</name>
<sequence length="780" mass="88133">MNSFSLPLILLLSLSLGRAVAADGQLRFNEDVRPLLSKKCIACHGPDADKGRKGDLRLDIPDGDQGAYRVLDGVQAIKPGDLANSEVWQRIIADDPDDIMPPPEKKSHIKPLTSEEKDVLKRWIEQGAEYEDFWAFVPPRQHELPEVSLSDWSGDPIDRFALAKMEEKGLSPSERADRRSLIRRVSLDLTGLPPTLDEVDAFLHDESADAYEKLVDRLLGQASYGEHMAKYWLDLVRFADTNGAHHDHFRDLTPYRDWVIRSFNENLSYDEFVKYQVAGDLYENPTTDQLIASGFNRLHIIIDVGTALPEESFTKNVIDRVSAVGTAFMGLTLQCAVCHDHKYDPISQKDFFSMYAFFNNFDGEPETGRRGTPDFKKGLQPPYILVGTPEQKARLAELELSISASSGEVRSSLEAERQALQNSMRGAMVMKEREDPRPSHVLIRGAYDNPGEIVPRDTPSFLPPLKKDDHVDRMDLAEWLVDPVNPLSARVAVNRFWQQFFGVGIVKTSEDFGAQGEWPSHPELLDHLALEFVESGWDIKSLVRSIVLSETYQQRSEAPREAFVSDPENRMLARGSRFRLDSEVIRDQVLAVSGLLNPAMYGHSVKFPQPEGLWKIVTMPSSFPRNFEPAKEDEVYRRSVYSFWKRGLPPPQMTIFDAPNRDACIARRERTNTPLQALVMMNETEYFAAAKHLARGVMEKENMAEDLKVSLLYETMTSRPPSDTEKERLLSALAKFRALYQDDPGSAAAMFPNTPAAGESAAWTMLVHSLMNLDTFKNRE</sequence>
<dbReference type="GO" id="GO:0009055">
    <property type="term" value="F:electron transfer activity"/>
    <property type="evidence" value="ECO:0007669"/>
    <property type="project" value="InterPro"/>
</dbReference>
<dbReference type="InterPro" id="IPR009056">
    <property type="entry name" value="Cyt_c-like_dom"/>
</dbReference>
<dbReference type="PROSITE" id="PS51007">
    <property type="entry name" value="CYTC"/>
    <property type="match status" value="1"/>
</dbReference>
<dbReference type="Pfam" id="PF07635">
    <property type="entry name" value="PSCyt1"/>
    <property type="match status" value="1"/>
</dbReference>
<keyword evidence="5" id="KW-0732">Signal</keyword>
<dbReference type="PANTHER" id="PTHR35889">
    <property type="entry name" value="CYCLOINULO-OLIGOSACCHARIDE FRUCTANOTRANSFERASE-RELATED"/>
    <property type="match status" value="1"/>
</dbReference>
<gene>
    <name evidence="7" type="ORF">GCM10007100_33260</name>
</gene>
<dbReference type="InterPro" id="IPR011444">
    <property type="entry name" value="DUF1549"/>
</dbReference>
<protein>
    <submittedName>
        <fullName evidence="7">Chromosome segregation protein</fullName>
    </submittedName>
</protein>
<dbReference type="Pfam" id="PF07587">
    <property type="entry name" value="PSD1"/>
    <property type="match status" value="1"/>
</dbReference>
<dbReference type="InterPro" id="IPR011429">
    <property type="entry name" value="Cyt_c_Planctomycete-type"/>
</dbReference>
<feature type="signal peptide" evidence="5">
    <location>
        <begin position="1"/>
        <end position="21"/>
    </location>
</feature>
<evidence type="ECO:0000256" key="1">
    <source>
        <dbReference type="ARBA" id="ARBA00022617"/>
    </source>
</evidence>
<reference evidence="7" key="2">
    <citation type="submission" date="2020-09" db="EMBL/GenBank/DDBJ databases">
        <authorList>
            <person name="Sun Q."/>
            <person name="Kim S."/>
        </authorList>
    </citation>
    <scope>NUCLEOTIDE SEQUENCE</scope>
    <source>
        <strain evidence="7">KCTC 12988</strain>
    </source>
</reference>
<organism evidence="7 8">
    <name type="scientific">Roseibacillus persicicus</name>
    <dbReference type="NCBI Taxonomy" id="454148"/>
    <lineage>
        <taxon>Bacteria</taxon>
        <taxon>Pseudomonadati</taxon>
        <taxon>Verrucomicrobiota</taxon>
        <taxon>Verrucomicrobiia</taxon>
        <taxon>Verrucomicrobiales</taxon>
        <taxon>Verrucomicrobiaceae</taxon>
        <taxon>Roseibacillus</taxon>
    </lineage>
</organism>
<dbReference type="RefSeq" id="WP_189572502.1">
    <property type="nucleotide sequence ID" value="NZ_BMXI01000016.1"/>
</dbReference>
<dbReference type="GO" id="GO:0046872">
    <property type="term" value="F:metal ion binding"/>
    <property type="evidence" value="ECO:0007669"/>
    <property type="project" value="UniProtKB-KW"/>
</dbReference>
<reference evidence="7" key="1">
    <citation type="journal article" date="2014" name="Int. J. Syst. Evol. Microbiol.">
        <title>Complete genome sequence of Corynebacterium casei LMG S-19264T (=DSM 44701T), isolated from a smear-ripened cheese.</title>
        <authorList>
            <consortium name="US DOE Joint Genome Institute (JGI-PGF)"/>
            <person name="Walter F."/>
            <person name="Albersmeier A."/>
            <person name="Kalinowski J."/>
            <person name="Ruckert C."/>
        </authorList>
    </citation>
    <scope>NUCLEOTIDE SEQUENCE</scope>
    <source>
        <strain evidence="7">KCTC 12988</strain>
    </source>
</reference>
<evidence type="ECO:0000256" key="2">
    <source>
        <dbReference type="ARBA" id="ARBA00022723"/>
    </source>
</evidence>
<comment type="caution">
    <text evidence="7">The sequence shown here is derived from an EMBL/GenBank/DDBJ whole genome shotgun (WGS) entry which is preliminary data.</text>
</comment>
<evidence type="ECO:0000256" key="3">
    <source>
        <dbReference type="ARBA" id="ARBA00023004"/>
    </source>
</evidence>
<dbReference type="GO" id="GO:0020037">
    <property type="term" value="F:heme binding"/>
    <property type="evidence" value="ECO:0007669"/>
    <property type="project" value="InterPro"/>
</dbReference>
<evidence type="ECO:0000313" key="8">
    <source>
        <dbReference type="Proteomes" id="UP000644507"/>
    </source>
</evidence>
<dbReference type="InterPro" id="IPR036909">
    <property type="entry name" value="Cyt_c-like_dom_sf"/>
</dbReference>
<dbReference type="Proteomes" id="UP000644507">
    <property type="component" value="Unassembled WGS sequence"/>
</dbReference>
<feature type="chain" id="PRO_5036955786" evidence="5">
    <location>
        <begin position="22"/>
        <end position="780"/>
    </location>
</feature>
<evidence type="ECO:0000256" key="5">
    <source>
        <dbReference type="SAM" id="SignalP"/>
    </source>
</evidence>
<evidence type="ECO:0000313" key="7">
    <source>
        <dbReference type="EMBL" id="GHC63140.1"/>
    </source>
</evidence>
<dbReference type="PANTHER" id="PTHR35889:SF3">
    <property type="entry name" value="F-BOX DOMAIN-CONTAINING PROTEIN"/>
    <property type="match status" value="1"/>
</dbReference>
<dbReference type="Pfam" id="PF07583">
    <property type="entry name" value="PSCyt2"/>
    <property type="match status" value="1"/>
</dbReference>
<accession>A0A918TTR0</accession>
<dbReference type="SUPFAM" id="SSF46626">
    <property type="entry name" value="Cytochrome c"/>
    <property type="match status" value="1"/>
</dbReference>
<keyword evidence="8" id="KW-1185">Reference proteome</keyword>
<feature type="domain" description="Cytochrome c" evidence="6">
    <location>
        <begin position="19"/>
        <end position="128"/>
    </location>
</feature>
<dbReference type="EMBL" id="BMXI01000016">
    <property type="protein sequence ID" value="GHC63140.1"/>
    <property type="molecule type" value="Genomic_DNA"/>
</dbReference>
<proteinExistence type="predicted"/>
<keyword evidence="3 4" id="KW-0408">Iron</keyword>
<evidence type="ECO:0000259" key="6">
    <source>
        <dbReference type="PROSITE" id="PS51007"/>
    </source>
</evidence>
<evidence type="ECO:0000256" key="4">
    <source>
        <dbReference type="PROSITE-ProRule" id="PRU00433"/>
    </source>
</evidence>